<keyword evidence="10" id="KW-0732">Signal</keyword>
<evidence type="ECO:0000256" key="7">
    <source>
        <dbReference type="PROSITE-ProRule" id="PRU01379"/>
    </source>
</evidence>
<feature type="transmembrane region" description="Helical" evidence="9">
    <location>
        <begin position="594"/>
        <end position="615"/>
    </location>
</feature>
<keyword evidence="9" id="KW-0472">Membrane</keyword>
<proteinExistence type="inferred from homology"/>
<evidence type="ECO:0000256" key="10">
    <source>
        <dbReference type="SAM" id="SignalP"/>
    </source>
</evidence>
<feature type="signal peptide" evidence="10">
    <location>
        <begin position="1"/>
        <end position="21"/>
    </location>
</feature>
<evidence type="ECO:0000256" key="8">
    <source>
        <dbReference type="SAM" id="MobiDB-lite"/>
    </source>
</evidence>
<dbReference type="EMBL" id="RPOK01000004">
    <property type="protein sequence ID" value="RPJ65938.1"/>
    <property type="molecule type" value="Genomic_DNA"/>
</dbReference>
<feature type="chain" id="PRO_5018087051" description="Peptidase M14 domain-containing protein" evidence="10">
    <location>
        <begin position="22"/>
        <end position="625"/>
    </location>
</feature>
<dbReference type="SUPFAM" id="SSF53187">
    <property type="entry name" value="Zn-dependent exopeptidases"/>
    <property type="match status" value="1"/>
</dbReference>
<accession>A0A3N5Z9J1</accession>
<dbReference type="Pfam" id="PF00246">
    <property type="entry name" value="Peptidase_M14"/>
    <property type="match status" value="1"/>
</dbReference>
<feature type="compositionally biased region" description="Pro residues" evidence="8">
    <location>
        <begin position="574"/>
        <end position="587"/>
    </location>
</feature>
<comment type="caution">
    <text evidence="12">The sequence shown here is derived from an EMBL/GenBank/DDBJ whole genome shotgun (WGS) entry which is preliminary data.</text>
</comment>
<dbReference type="OrthoDB" id="9811296at2"/>
<keyword evidence="9" id="KW-0812">Transmembrane</keyword>
<dbReference type="PANTHER" id="PTHR11705:SF143">
    <property type="entry name" value="SLL0236 PROTEIN"/>
    <property type="match status" value="1"/>
</dbReference>
<comment type="similarity">
    <text evidence="2 7">Belongs to the peptidase M14 family.</text>
</comment>
<dbReference type="SMART" id="SM00631">
    <property type="entry name" value="Zn_pept"/>
    <property type="match status" value="1"/>
</dbReference>
<dbReference type="PROSITE" id="PS52035">
    <property type="entry name" value="PEPTIDASE_M14"/>
    <property type="match status" value="1"/>
</dbReference>
<evidence type="ECO:0000256" key="2">
    <source>
        <dbReference type="ARBA" id="ARBA00005988"/>
    </source>
</evidence>
<dbReference type="InterPro" id="IPR000834">
    <property type="entry name" value="Peptidase_M14"/>
</dbReference>
<evidence type="ECO:0000256" key="1">
    <source>
        <dbReference type="ARBA" id="ARBA00001947"/>
    </source>
</evidence>
<keyword evidence="5" id="KW-0862">Zinc</keyword>
<dbReference type="RefSeq" id="WP_124028569.1">
    <property type="nucleotide sequence ID" value="NZ_JBHRSN010000007.1"/>
</dbReference>
<keyword evidence="6" id="KW-0482">Metalloprotease</keyword>
<organism evidence="12 13">
    <name type="scientific">Alteromonas sediminis</name>
    <dbReference type="NCBI Taxonomy" id="2259342"/>
    <lineage>
        <taxon>Bacteria</taxon>
        <taxon>Pseudomonadati</taxon>
        <taxon>Pseudomonadota</taxon>
        <taxon>Gammaproteobacteria</taxon>
        <taxon>Alteromonadales</taxon>
        <taxon>Alteromonadaceae</taxon>
        <taxon>Alteromonas/Salinimonas group</taxon>
        <taxon>Alteromonas</taxon>
    </lineage>
</organism>
<evidence type="ECO:0000256" key="6">
    <source>
        <dbReference type="ARBA" id="ARBA00023049"/>
    </source>
</evidence>
<feature type="region of interest" description="Disordered" evidence="8">
    <location>
        <begin position="568"/>
        <end position="593"/>
    </location>
</feature>
<keyword evidence="13" id="KW-1185">Reference proteome</keyword>
<dbReference type="Proteomes" id="UP000275281">
    <property type="component" value="Unassembled WGS sequence"/>
</dbReference>
<dbReference type="PANTHER" id="PTHR11705">
    <property type="entry name" value="PROTEASE FAMILY M14 CARBOXYPEPTIDASE A,B"/>
    <property type="match status" value="1"/>
</dbReference>
<evidence type="ECO:0000256" key="4">
    <source>
        <dbReference type="ARBA" id="ARBA00022801"/>
    </source>
</evidence>
<feature type="active site" description="Proton donor/acceptor" evidence="7">
    <location>
        <position position="332"/>
    </location>
</feature>
<keyword evidence="4" id="KW-0378">Hydrolase</keyword>
<reference evidence="12 13" key="1">
    <citation type="submission" date="2018-11" db="EMBL/GenBank/DDBJ databases">
        <authorList>
            <person name="Ye M.-Q."/>
            <person name="Du Z.-J."/>
        </authorList>
    </citation>
    <scope>NUCLEOTIDE SEQUENCE [LARGE SCALE GENOMIC DNA]</scope>
    <source>
        <strain evidence="12 13">U0105</strain>
    </source>
</reference>
<sequence length="625" mass="68704">MNTVLCLLLVLAASFGMQAYAQQFEYTNTQVGEGLIPLGYPVPIPVDSLTPIDGFRTYQALHLRHLQMSEQSATITRAQIGNTEYARSIWAYTLSDSNNHTESGALEGAALINGGIHAREWQSPEAVTGYMEYLFDHANDNYIAQYLLENLNLVIVPVLNIDGFIQTQRFPKQVTESATTPRDGRMRRKNMRDTDESLVTAFDNLNGVDLNRNNAPYWATNSQRSSGNVSSLVHHGSGPASESEIQALHQAAKLAKEDRLRFYTDTHSFTQIYFTPFTENPRRNDIAGRVATVMRAANNFKYDYGPSAAGGGIGATDEYFANTYQIPAYTLEIEPKTSGAEYGGFGVSHDGFILPGSEVARMRKETTMASLSGLYAMTEVPVLMSAQVWDASGENLVLSLRWQAESQSRVLQTLQSGELSSETDYQLHLTFNKPMRWLENGVLAPFPAVSEPLDIAIKLAGIANSSPVEWVLDAEDGEWRVSDNYHRYKTDTFVLPMRLPSAFNWQSHSLLFLEIDTHDFAGQKLDTNPATIPDWVDGGWQNYEDATGNASSDQGGVAKAMRFIDDGSDMYATSPPPSPPVTPPLPPSADTTGGGGSAGVIFVLIGLIGIWRTAISKSYGEDKQN</sequence>
<gene>
    <name evidence="12" type="ORF">DRW07_14110</name>
</gene>
<dbReference type="GO" id="GO:0004181">
    <property type="term" value="F:metallocarboxypeptidase activity"/>
    <property type="evidence" value="ECO:0007669"/>
    <property type="project" value="InterPro"/>
</dbReference>
<dbReference type="Gene3D" id="3.40.630.10">
    <property type="entry name" value="Zn peptidases"/>
    <property type="match status" value="1"/>
</dbReference>
<evidence type="ECO:0000313" key="12">
    <source>
        <dbReference type="EMBL" id="RPJ65938.1"/>
    </source>
</evidence>
<name>A0A3N5Z9J1_9ALTE</name>
<evidence type="ECO:0000256" key="9">
    <source>
        <dbReference type="SAM" id="Phobius"/>
    </source>
</evidence>
<keyword evidence="9" id="KW-1133">Transmembrane helix</keyword>
<protein>
    <recommendedName>
        <fullName evidence="11">Peptidase M14 domain-containing protein</fullName>
    </recommendedName>
</protein>
<dbReference type="GO" id="GO:0006508">
    <property type="term" value="P:proteolysis"/>
    <property type="evidence" value="ECO:0007669"/>
    <property type="project" value="UniProtKB-KW"/>
</dbReference>
<evidence type="ECO:0000313" key="13">
    <source>
        <dbReference type="Proteomes" id="UP000275281"/>
    </source>
</evidence>
<evidence type="ECO:0000259" key="11">
    <source>
        <dbReference type="PROSITE" id="PS52035"/>
    </source>
</evidence>
<dbReference type="GO" id="GO:0005615">
    <property type="term" value="C:extracellular space"/>
    <property type="evidence" value="ECO:0007669"/>
    <property type="project" value="TreeGrafter"/>
</dbReference>
<dbReference type="GO" id="GO:0008270">
    <property type="term" value="F:zinc ion binding"/>
    <property type="evidence" value="ECO:0007669"/>
    <property type="project" value="InterPro"/>
</dbReference>
<evidence type="ECO:0000256" key="5">
    <source>
        <dbReference type="ARBA" id="ARBA00022833"/>
    </source>
</evidence>
<comment type="cofactor">
    <cofactor evidence="1">
        <name>Zn(2+)</name>
        <dbReference type="ChEBI" id="CHEBI:29105"/>
    </cofactor>
</comment>
<feature type="domain" description="Peptidase M14" evidence="11">
    <location>
        <begin position="54"/>
        <end position="377"/>
    </location>
</feature>
<evidence type="ECO:0000256" key="3">
    <source>
        <dbReference type="ARBA" id="ARBA00022670"/>
    </source>
</evidence>
<dbReference type="AlphaFoldDB" id="A0A3N5Z9J1"/>
<keyword evidence="3" id="KW-0645">Protease</keyword>